<name>A0ABQ4XID2_9ASTR</name>
<accession>A0ABQ4XID2</accession>
<dbReference type="PANTHER" id="PTHR11439:SF440">
    <property type="entry name" value="INTEGRASE CATALYTIC DOMAIN-CONTAINING PROTEIN"/>
    <property type="match status" value="1"/>
</dbReference>
<reference evidence="1" key="2">
    <citation type="submission" date="2022-01" db="EMBL/GenBank/DDBJ databases">
        <authorList>
            <person name="Yamashiro T."/>
            <person name="Shiraishi A."/>
            <person name="Satake H."/>
            <person name="Nakayama K."/>
        </authorList>
    </citation>
    <scope>NUCLEOTIDE SEQUENCE</scope>
</reference>
<feature type="non-terminal residue" evidence="1">
    <location>
        <position position="1"/>
    </location>
</feature>
<dbReference type="PANTHER" id="PTHR11439">
    <property type="entry name" value="GAG-POL-RELATED RETROTRANSPOSON"/>
    <property type="match status" value="1"/>
</dbReference>
<comment type="caution">
    <text evidence="1">The sequence shown here is derived from an EMBL/GenBank/DDBJ whole genome shotgun (WGS) entry which is preliminary data.</text>
</comment>
<proteinExistence type="predicted"/>
<evidence type="ECO:0000313" key="2">
    <source>
        <dbReference type="Proteomes" id="UP001151760"/>
    </source>
</evidence>
<protein>
    <recommendedName>
        <fullName evidence="3">Zinc finger, CCHC-type</fullName>
    </recommendedName>
</protein>
<organism evidence="1 2">
    <name type="scientific">Tanacetum coccineum</name>
    <dbReference type="NCBI Taxonomy" id="301880"/>
    <lineage>
        <taxon>Eukaryota</taxon>
        <taxon>Viridiplantae</taxon>
        <taxon>Streptophyta</taxon>
        <taxon>Embryophyta</taxon>
        <taxon>Tracheophyta</taxon>
        <taxon>Spermatophyta</taxon>
        <taxon>Magnoliopsida</taxon>
        <taxon>eudicotyledons</taxon>
        <taxon>Gunneridae</taxon>
        <taxon>Pentapetalae</taxon>
        <taxon>asterids</taxon>
        <taxon>campanulids</taxon>
        <taxon>Asterales</taxon>
        <taxon>Asteraceae</taxon>
        <taxon>Asteroideae</taxon>
        <taxon>Anthemideae</taxon>
        <taxon>Anthemidinae</taxon>
        <taxon>Tanacetum</taxon>
    </lineage>
</organism>
<gene>
    <name evidence="1" type="ORF">Tco_0679371</name>
</gene>
<keyword evidence="2" id="KW-1185">Reference proteome</keyword>
<dbReference type="CDD" id="cd09272">
    <property type="entry name" value="RNase_HI_RT_Ty1"/>
    <property type="match status" value="1"/>
</dbReference>
<dbReference type="Proteomes" id="UP001151760">
    <property type="component" value="Unassembled WGS sequence"/>
</dbReference>
<reference evidence="1" key="1">
    <citation type="journal article" date="2022" name="Int. J. Mol. Sci.">
        <title>Draft Genome of Tanacetum Coccineum: Genomic Comparison of Closely Related Tanacetum-Family Plants.</title>
        <authorList>
            <person name="Yamashiro T."/>
            <person name="Shiraishi A."/>
            <person name="Nakayama K."/>
            <person name="Satake H."/>
        </authorList>
    </citation>
    <scope>NUCLEOTIDE SEQUENCE</scope>
</reference>
<dbReference type="EMBL" id="BQNB010009531">
    <property type="protein sequence ID" value="GJS64807.1"/>
    <property type="molecule type" value="Genomic_DNA"/>
</dbReference>
<evidence type="ECO:0000313" key="1">
    <source>
        <dbReference type="EMBL" id="GJS64807.1"/>
    </source>
</evidence>
<evidence type="ECO:0008006" key="3">
    <source>
        <dbReference type="Google" id="ProtNLM"/>
    </source>
</evidence>
<sequence>DILIVGTNMEGVNETKKFLSSCIQMKDMNGVDTILGIKVKRHKKANNPYESSCKLVENDGRANAQIEYASAIGYSDASWITGSSNSKSITGWIFTLGGGVVCWGSKKQTCITHSTMEAEFLALALASKEAEWLRNMLLDIELWPQQMQAISLHCNSQSTLSRAYNKAFTYMDIRSGAAPTKVSFTFGDIHEMGLAHGHNSATML</sequence>